<evidence type="ECO:0000259" key="3">
    <source>
        <dbReference type="PROSITE" id="PS50853"/>
    </source>
</evidence>
<feature type="chain" id="PRO_5046550107" evidence="2">
    <location>
        <begin position="24"/>
        <end position="905"/>
    </location>
</feature>
<evidence type="ECO:0000256" key="2">
    <source>
        <dbReference type="SAM" id="SignalP"/>
    </source>
</evidence>
<feature type="compositionally biased region" description="Gly residues" evidence="1">
    <location>
        <begin position="234"/>
        <end position="244"/>
    </location>
</feature>
<dbReference type="PROSITE" id="PS51272">
    <property type="entry name" value="SLH"/>
    <property type="match status" value="3"/>
</dbReference>
<dbReference type="InterPro" id="IPR013783">
    <property type="entry name" value="Ig-like_fold"/>
</dbReference>
<feature type="domain" description="Fibronectin type-III" evidence="3">
    <location>
        <begin position="253"/>
        <end position="338"/>
    </location>
</feature>
<evidence type="ECO:0000259" key="4">
    <source>
        <dbReference type="PROSITE" id="PS51272"/>
    </source>
</evidence>
<dbReference type="PANTHER" id="PTHR43308">
    <property type="entry name" value="OUTER MEMBRANE PROTEIN ALPHA-RELATED"/>
    <property type="match status" value="1"/>
</dbReference>
<dbReference type="SUPFAM" id="SSF49265">
    <property type="entry name" value="Fibronectin type III"/>
    <property type="match status" value="1"/>
</dbReference>
<reference evidence="5 6" key="1">
    <citation type="submission" date="2023-07" db="EMBL/GenBank/DDBJ databases">
        <title>Sorghum-associated microbial communities from plants grown in Nebraska, USA.</title>
        <authorList>
            <person name="Schachtman D."/>
        </authorList>
    </citation>
    <scope>NUCLEOTIDE SEQUENCE [LARGE SCALE GENOMIC DNA]</scope>
    <source>
        <strain evidence="5 6">CC258</strain>
    </source>
</reference>
<dbReference type="SMART" id="SM00060">
    <property type="entry name" value="FN3"/>
    <property type="match status" value="1"/>
</dbReference>
<dbReference type="EMBL" id="JAVDSB010000008">
    <property type="protein sequence ID" value="MDR6553090.1"/>
    <property type="molecule type" value="Genomic_DNA"/>
</dbReference>
<accession>A0ABU1P055</accession>
<dbReference type="InterPro" id="IPR051465">
    <property type="entry name" value="Cell_Envelope_Struct_Comp"/>
</dbReference>
<comment type="caution">
    <text evidence="5">The sequence shown here is derived from an EMBL/GenBank/DDBJ whole genome shotgun (WGS) entry which is preliminary data.</text>
</comment>
<dbReference type="Gene3D" id="2.60.40.10">
    <property type="entry name" value="Immunoglobulins"/>
    <property type="match status" value="1"/>
</dbReference>
<sequence length="905" mass="96329">MKKTLLVSSLSAAILMGTISAYADTTNPFTDITGSYAKDAIIQLQKEGILTGIDAEHFDPQGTLTRAQFVTILVKALGLPIDQHALSTFTDVDDWAIPYIEAAKKAGIIDGLGGGLFGPNANITREQTAVVMVKALISQGVIKDEDAKTTFTDADSISDWALKYVALAQQHGLLSGNPDGSFNPQGEATREQAAVMGANLIKTVEEITDGQVTTPTPTSTPPVTPAPTTTPAPVGGGGGGGGGFTADTTAPTAPTNVIASNVTQTGITLTWTASTDSVGVTGYDVYQGTTKLGSVNALSYEVTGLTANTSYSFTVKAKDLAGNVSVSSTAVAVTTAAVTPPVITNPQDFIQVQDFGYWADATPTSGAYNVGFKLDLTKLPYENIKKIEVALVDAGGTVLGKRTATGTQITKLAEDDALYGNDLNGELSAAFTKRDAGTNDYWTSIAYDFTTPSKAIITITDNNDSIYTVENSNLSSSSGEIANPQEYVQAQDFGYFIDATPESAGYNVGFKLDVSKLAYSNIRKIEVALVDASNAVLATRTATGAQITKLMTDDITYGGLDGQLSAAFIKRAAGDTNEWWTSSAYDFATPAKTVITITDSTNRIYKVENSNLSSSSGEVANPQSYIQTQDFGYWADQEAFNVGFKFDVSKISYDNIRKIEVSLVDANNNVLATRTATGSQIVNLKDQDAQYSGAIDGELSSAFTKRTVSGVNQWWSSSVFDFTTPAKAVIKITDSTNRIFKVENNTLVGTPVVASPPVNTINHVATDASTPIFAASGGYFLAMQFQVSSNLDLTNSNVQFTSYYEYTTVGSEVYAVKDSSNNVFTRTKEWGFVKYVQNGELKSQPNSLVTGTDYVFVTSDNTTARLASLEQLPVGTEYDVRVVYVITNTDGVATTSYSPWVHFTR</sequence>
<protein>
    <submittedName>
        <fullName evidence="5">Uncharacterized protein</fullName>
    </submittedName>
</protein>
<evidence type="ECO:0000313" key="6">
    <source>
        <dbReference type="Proteomes" id="UP001267290"/>
    </source>
</evidence>
<name>A0ABU1P055_9BACL</name>
<dbReference type="PANTHER" id="PTHR43308:SF5">
    <property type="entry name" value="S-LAYER PROTEIN _ PEPTIDOGLYCAN ENDO-BETA-N-ACETYLGLUCOSAMINIDASE"/>
    <property type="match status" value="1"/>
</dbReference>
<dbReference type="PROSITE" id="PS50853">
    <property type="entry name" value="FN3"/>
    <property type="match status" value="1"/>
</dbReference>
<feature type="region of interest" description="Disordered" evidence="1">
    <location>
        <begin position="211"/>
        <end position="250"/>
    </location>
</feature>
<gene>
    <name evidence="5" type="ORF">J2736_004297</name>
</gene>
<organism evidence="5 6">
    <name type="scientific">Paenibacillus qinlingensis</name>
    <dbReference type="NCBI Taxonomy" id="1837343"/>
    <lineage>
        <taxon>Bacteria</taxon>
        <taxon>Bacillati</taxon>
        <taxon>Bacillota</taxon>
        <taxon>Bacilli</taxon>
        <taxon>Bacillales</taxon>
        <taxon>Paenibacillaceae</taxon>
        <taxon>Paenibacillus</taxon>
    </lineage>
</organism>
<dbReference type="InterPro" id="IPR036116">
    <property type="entry name" value="FN3_sf"/>
</dbReference>
<dbReference type="Pfam" id="PF00041">
    <property type="entry name" value="fn3"/>
    <property type="match status" value="1"/>
</dbReference>
<feature type="signal peptide" evidence="2">
    <location>
        <begin position="1"/>
        <end position="23"/>
    </location>
</feature>
<dbReference type="Proteomes" id="UP001267290">
    <property type="component" value="Unassembled WGS sequence"/>
</dbReference>
<evidence type="ECO:0000313" key="5">
    <source>
        <dbReference type="EMBL" id="MDR6553090.1"/>
    </source>
</evidence>
<keyword evidence="2" id="KW-0732">Signal</keyword>
<dbReference type="Pfam" id="PF00395">
    <property type="entry name" value="SLH"/>
    <property type="match status" value="3"/>
</dbReference>
<dbReference type="CDD" id="cd00063">
    <property type="entry name" value="FN3"/>
    <property type="match status" value="1"/>
</dbReference>
<feature type="compositionally biased region" description="Pro residues" evidence="1">
    <location>
        <begin position="218"/>
        <end position="230"/>
    </location>
</feature>
<dbReference type="InterPro" id="IPR003961">
    <property type="entry name" value="FN3_dom"/>
</dbReference>
<dbReference type="RefSeq" id="WP_310500561.1">
    <property type="nucleotide sequence ID" value="NZ_JAVDSB010000008.1"/>
</dbReference>
<feature type="domain" description="SLH" evidence="4">
    <location>
        <begin position="24"/>
        <end position="82"/>
    </location>
</feature>
<feature type="domain" description="SLH" evidence="4">
    <location>
        <begin position="83"/>
        <end position="146"/>
    </location>
</feature>
<dbReference type="InterPro" id="IPR001119">
    <property type="entry name" value="SLH_dom"/>
</dbReference>
<evidence type="ECO:0000256" key="1">
    <source>
        <dbReference type="SAM" id="MobiDB-lite"/>
    </source>
</evidence>
<feature type="domain" description="SLH" evidence="4">
    <location>
        <begin position="148"/>
        <end position="211"/>
    </location>
</feature>
<keyword evidence="6" id="KW-1185">Reference proteome</keyword>
<proteinExistence type="predicted"/>